<feature type="transmembrane region" description="Helical" evidence="1">
    <location>
        <begin position="1122"/>
        <end position="1140"/>
    </location>
</feature>
<evidence type="ECO:0000256" key="1">
    <source>
        <dbReference type="SAM" id="Phobius"/>
    </source>
</evidence>
<feature type="transmembrane region" description="Helical" evidence="1">
    <location>
        <begin position="1092"/>
        <end position="1110"/>
    </location>
</feature>
<feature type="transmembrane region" description="Helical" evidence="1">
    <location>
        <begin position="554"/>
        <end position="576"/>
    </location>
</feature>
<feature type="transmembrane region" description="Helical" evidence="1">
    <location>
        <begin position="1065"/>
        <end position="1086"/>
    </location>
</feature>
<evidence type="ECO:0000313" key="3">
    <source>
        <dbReference type="Proteomes" id="UP000187209"/>
    </source>
</evidence>
<evidence type="ECO:0000313" key="2">
    <source>
        <dbReference type="EMBL" id="OMJ87397.1"/>
    </source>
</evidence>
<comment type="caution">
    <text evidence="2">The sequence shown here is derived from an EMBL/GenBank/DDBJ whole genome shotgun (WGS) entry which is preliminary data.</text>
</comment>
<gene>
    <name evidence="2" type="ORF">SteCoe_10905</name>
</gene>
<feature type="transmembrane region" description="Helical" evidence="1">
    <location>
        <begin position="467"/>
        <end position="485"/>
    </location>
</feature>
<feature type="transmembrane region" description="Helical" evidence="1">
    <location>
        <begin position="980"/>
        <end position="1004"/>
    </location>
</feature>
<feature type="transmembrane region" description="Helical" evidence="1">
    <location>
        <begin position="327"/>
        <end position="350"/>
    </location>
</feature>
<organism evidence="2 3">
    <name type="scientific">Stentor coeruleus</name>
    <dbReference type="NCBI Taxonomy" id="5963"/>
    <lineage>
        <taxon>Eukaryota</taxon>
        <taxon>Sar</taxon>
        <taxon>Alveolata</taxon>
        <taxon>Ciliophora</taxon>
        <taxon>Postciliodesmatophora</taxon>
        <taxon>Heterotrichea</taxon>
        <taxon>Heterotrichida</taxon>
        <taxon>Stentoridae</taxon>
        <taxon>Stentor</taxon>
    </lineage>
</organism>
<feature type="transmembrane region" description="Helical" evidence="1">
    <location>
        <begin position="274"/>
        <end position="292"/>
    </location>
</feature>
<feature type="transmembrane region" description="Helical" evidence="1">
    <location>
        <begin position="107"/>
        <end position="124"/>
    </location>
</feature>
<keyword evidence="3" id="KW-1185">Reference proteome</keyword>
<proteinExistence type="predicted"/>
<feature type="transmembrane region" description="Helical" evidence="1">
    <location>
        <begin position="209"/>
        <end position="231"/>
    </location>
</feature>
<feature type="transmembrane region" description="Helical" evidence="1">
    <location>
        <begin position="42"/>
        <end position="60"/>
    </location>
</feature>
<feature type="transmembrane region" description="Helical" evidence="1">
    <location>
        <begin position="1030"/>
        <end position="1053"/>
    </location>
</feature>
<keyword evidence="1" id="KW-1133">Transmembrane helix</keyword>
<dbReference type="EMBL" id="MPUH01000178">
    <property type="protein sequence ID" value="OMJ87397.1"/>
    <property type="molecule type" value="Genomic_DNA"/>
</dbReference>
<feature type="transmembrane region" description="Helical" evidence="1">
    <location>
        <begin position="9"/>
        <end position="30"/>
    </location>
</feature>
<feature type="transmembrane region" description="Helical" evidence="1">
    <location>
        <begin position="524"/>
        <end position="542"/>
    </location>
</feature>
<evidence type="ECO:0008006" key="4">
    <source>
        <dbReference type="Google" id="ProtNLM"/>
    </source>
</evidence>
<feature type="transmembrane region" description="Helical" evidence="1">
    <location>
        <begin position="939"/>
        <end position="968"/>
    </location>
</feature>
<dbReference type="AlphaFoldDB" id="A0A1R2CEE1"/>
<protein>
    <recommendedName>
        <fullName evidence="4">Transmembrane protein</fullName>
    </recommendedName>
</protein>
<accession>A0A1R2CEE1</accession>
<keyword evidence="1" id="KW-0472">Membrane</keyword>
<feature type="transmembrane region" description="Helical" evidence="1">
    <location>
        <begin position="403"/>
        <end position="423"/>
    </location>
</feature>
<feature type="transmembrane region" description="Helical" evidence="1">
    <location>
        <begin position="370"/>
        <end position="391"/>
    </location>
</feature>
<feature type="transmembrane region" description="Helical" evidence="1">
    <location>
        <begin position="131"/>
        <end position="150"/>
    </location>
</feature>
<feature type="transmembrane region" description="Helical" evidence="1">
    <location>
        <begin position="156"/>
        <end position="178"/>
    </location>
</feature>
<reference evidence="2 3" key="1">
    <citation type="submission" date="2016-11" db="EMBL/GenBank/DDBJ databases">
        <title>The macronuclear genome of Stentor coeruleus: a giant cell with tiny introns.</title>
        <authorList>
            <person name="Slabodnick M."/>
            <person name="Ruby J.G."/>
            <person name="Reiff S.B."/>
            <person name="Swart E.C."/>
            <person name="Gosai S."/>
            <person name="Prabakaran S."/>
            <person name="Witkowska E."/>
            <person name="Larue G.E."/>
            <person name="Fisher S."/>
            <person name="Freeman R.M."/>
            <person name="Gunawardena J."/>
            <person name="Chu W."/>
            <person name="Stover N.A."/>
            <person name="Gregory B.D."/>
            <person name="Nowacki M."/>
            <person name="Derisi J."/>
            <person name="Roy S.W."/>
            <person name="Marshall W.F."/>
            <person name="Sood P."/>
        </authorList>
    </citation>
    <scope>NUCLEOTIDE SEQUENCE [LARGE SCALE GENOMIC DNA]</scope>
    <source>
        <strain evidence="2">WM001</strain>
    </source>
</reference>
<feature type="transmembrane region" description="Helical" evidence="1">
    <location>
        <begin position="185"/>
        <end position="203"/>
    </location>
</feature>
<feature type="transmembrane region" description="Helical" evidence="1">
    <location>
        <begin position="1146"/>
        <end position="1170"/>
    </location>
</feature>
<name>A0A1R2CEE1_9CILI</name>
<dbReference type="Proteomes" id="UP000187209">
    <property type="component" value="Unassembled WGS sequence"/>
</dbReference>
<sequence length="1190" mass="138792">MDNFDKCETLFDIILLLCSCAFSLIIYFYYSSIESKSIIFHVFYAYCLVLVWLGIKWATIKAKDLGFGILGRNLRDMQVRYIGLSIVSILFITFVILFTINQSTYELALIPIVYILALIRSAAVMKGRKSFFYLFYYCFMLILYGSLVFLNSNDYLIILSLLSILLITLLLFLNLIIIINTISKIIASIISCIIIVLMLSAYINGNSEAQFLSLLVSTLIPLFLSLSCTWVNFDMNYYKKTSLLLILWVLIFNIAMKTASRFYEEKMTTCADFLVYMTIFIGVYFIAVDFLFRISKIIDREIKNAIFLSFFVVPAAVSVPFSEVGSISVYAVLGIVLGFILLGVLILAYLKLYRNIVDCPSEALFCRDWFAMLLSALWKVAFITSFSLTSIKLHLNDNSQQYFWSYVTSNILILSCLLTTCFLENVNFFEKEKNHDYPSLKRIIILKEIISTRHKGQLKNYKKSQKILFVLILIKIILSLIFLLASPVFFIYSIIILILEMMFGIIGIELKYRVWNHGELAIEFYNFFLWISFYMPYLSFIVPEIIMRDYTENAIWYCAIIIIVCFFTLSSVLLSYKYNYFMDLNMWQMICAAREKKYDKNKSKIIAEAAINYFYILDIESILLSDRPMLCSKCANQDHKIKLDENSSHDSAVLNFLLLNNNKNLNKIVPLNIHSPPILYDQDLNKKTFKDNTRLFDTSRVQVINDDQYLENNVKFVQRSETERSYTNNNYHNIFIDSISKDMLKEIFCDKTSELISEDFFLRIVKEKFGCLDESSFETDHLNYFHMFPIQFDDLFIQKTINFLAKSLHSNNSEASCKNVLNTLLKEKQDIVSTIKKAIVEKLLIMVLKIENLVEFFIPYNIFNSEFSSNDINLYEMLRKLKEKRGEKYPEIIDKCILVLNGILLGNFFDTYAIASLALTDQLNWLNSKASFCVIPLFINYNWIISLVVHFSFCIVFILCSLTCLLLIKKRLFNNTIVKFVNGIVVVLSSGAFIEMVIGLLSFMNCEYIDNKGFYVLQNDKLKCFSPAHIIIFITALVLFIVYFLFVLFFYPFIFKAYSNFDNHFNFDISAQVFYCMIFVFIPQNYLNLKMIMSLLICAFLCIFWVNNTIKRDKRKINYKTVEYFIGTLIYLLSLAFYNFEANYVGFWILVVIICGNFFVNILLFIKSLFQNAMSRDRKLEISTNQWISK</sequence>
<feature type="transmembrane region" description="Helical" evidence="1">
    <location>
        <begin position="243"/>
        <end position="262"/>
    </location>
</feature>
<feature type="transmembrane region" description="Helical" evidence="1">
    <location>
        <begin position="304"/>
        <end position="321"/>
    </location>
</feature>
<feature type="transmembrane region" description="Helical" evidence="1">
    <location>
        <begin position="81"/>
        <end position="101"/>
    </location>
</feature>
<feature type="transmembrane region" description="Helical" evidence="1">
    <location>
        <begin position="491"/>
        <end position="512"/>
    </location>
</feature>
<keyword evidence="1" id="KW-0812">Transmembrane</keyword>
<feature type="transmembrane region" description="Helical" evidence="1">
    <location>
        <begin position="898"/>
        <end position="919"/>
    </location>
</feature>